<dbReference type="PANTHER" id="PTHR43313:SF1">
    <property type="entry name" value="3BETA-HYDROXYSTEROID DEHYDROGENASE DHS-16"/>
    <property type="match status" value="1"/>
</dbReference>
<protein>
    <submittedName>
        <fullName evidence="2">Short-subunit dehydrogenase</fullName>
    </submittedName>
</protein>
<dbReference type="EMBL" id="RBWU01000001">
    <property type="protein sequence ID" value="RKS79804.1"/>
    <property type="molecule type" value="Genomic_DNA"/>
</dbReference>
<comment type="similarity">
    <text evidence="1">Belongs to the short-chain dehydrogenases/reductases (SDR) family.</text>
</comment>
<dbReference type="RefSeq" id="WP_121433266.1">
    <property type="nucleotide sequence ID" value="NZ_RBWU01000001.1"/>
</dbReference>
<dbReference type="PANTHER" id="PTHR43313">
    <property type="entry name" value="SHORT-CHAIN DEHYDROGENASE/REDUCTASE FAMILY 9C"/>
    <property type="match status" value="1"/>
</dbReference>
<dbReference type="PRINTS" id="PR00081">
    <property type="entry name" value="GDHRDH"/>
</dbReference>
<dbReference type="InterPro" id="IPR036291">
    <property type="entry name" value="NAD(P)-bd_dom_sf"/>
</dbReference>
<dbReference type="OrthoDB" id="3178062at2"/>
<dbReference type="GO" id="GO:0016491">
    <property type="term" value="F:oxidoreductase activity"/>
    <property type="evidence" value="ECO:0007669"/>
    <property type="project" value="TreeGrafter"/>
</dbReference>
<dbReference type="PRINTS" id="PR00080">
    <property type="entry name" value="SDRFAMILY"/>
</dbReference>
<dbReference type="Gene3D" id="3.40.50.720">
    <property type="entry name" value="NAD(P)-binding Rossmann-like Domain"/>
    <property type="match status" value="1"/>
</dbReference>
<dbReference type="SUPFAM" id="SSF51735">
    <property type="entry name" value="NAD(P)-binding Rossmann-fold domains"/>
    <property type="match status" value="1"/>
</dbReference>
<organism evidence="2 3">
    <name type="scientific">Actinomadura pelletieri DSM 43383</name>
    <dbReference type="NCBI Taxonomy" id="1120940"/>
    <lineage>
        <taxon>Bacteria</taxon>
        <taxon>Bacillati</taxon>
        <taxon>Actinomycetota</taxon>
        <taxon>Actinomycetes</taxon>
        <taxon>Streptosporangiales</taxon>
        <taxon>Thermomonosporaceae</taxon>
        <taxon>Actinomadura</taxon>
    </lineage>
</organism>
<comment type="caution">
    <text evidence="2">The sequence shown here is derived from an EMBL/GenBank/DDBJ whole genome shotgun (WGS) entry which is preliminary data.</text>
</comment>
<proteinExistence type="inferred from homology"/>
<accession>A0A495R0Q6</accession>
<gene>
    <name evidence="2" type="ORF">BZB76_1283</name>
</gene>
<name>A0A495R0Q6_9ACTN</name>
<dbReference type="InterPro" id="IPR002347">
    <property type="entry name" value="SDR_fam"/>
</dbReference>
<dbReference type="AlphaFoldDB" id="A0A495R0Q6"/>
<evidence type="ECO:0000256" key="1">
    <source>
        <dbReference type="RuleBase" id="RU000363"/>
    </source>
</evidence>
<evidence type="ECO:0000313" key="3">
    <source>
        <dbReference type="Proteomes" id="UP000274601"/>
    </source>
</evidence>
<reference evidence="2 3" key="1">
    <citation type="submission" date="2018-10" db="EMBL/GenBank/DDBJ databases">
        <title>Genomic Encyclopedia of Archaeal and Bacterial Type Strains, Phase II (KMG-II): from individual species to whole genera.</title>
        <authorList>
            <person name="Goeker M."/>
        </authorList>
    </citation>
    <scope>NUCLEOTIDE SEQUENCE [LARGE SCALE GENOMIC DNA]</scope>
    <source>
        <strain evidence="2 3">DSM 43383</strain>
    </source>
</reference>
<dbReference type="Proteomes" id="UP000274601">
    <property type="component" value="Unassembled WGS sequence"/>
</dbReference>
<dbReference type="GO" id="GO:0008202">
    <property type="term" value="P:steroid metabolic process"/>
    <property type="evidence" value="ECO:0007669"/>
    <property type="project" value="TreeGrafter"/>
</dbReference>
<keyword evidence="3" id="KW-1185">Reference proteome</keyword>
<evidence type="ECO:0000313" key="2">
    <source>
        <dbReference type="EMBL" id="RKS79804.1"/>
    </source>
</evidence>
<dbReference type="Pfam" id="PF00106">
    <property type="entry name" value="adh_short"/>
    <property type="match status" value="1"/>
</dbReference>
<sequence>MTKASGSRAVLLTGANGGLGVATARVLAQKGFRVFAGVRGRAGQLSDLPDVRIVPLDVTEPDSVDEAVRQVRADTGGALHAVVNNAGIIVQGPLELVPDEDLARQFEVNVFGPATVTRAFLPMLRAAQGRVVNITAATARVAGPFFGPVSASKAALASMSDALRLELGHWGIRVIVVEPGLMDTRIFAKAGAAAAKTVAALPPEQVAMYRRQLDAVNASVGSSKPAPPSLVAGTVERALTSSRPRPRYTVGPDTRLLGLLARLPLRTRDRLLARVMGLHRIAPVRG</sequence>